<name>A0A5J4SKG1_9ZZZZ</name>
<comment type="caution">
    <text evidence="2">The sequence shown here is derived from an EMBL/GenBank/DDBJ whole genome shotgun (WGS) entry which is preliminary data.</text>
</comment>
<evidence type="ECO:0000313" key="2">
    <source>
        <dbReference type="EMBL" id="KAA6346418.1"/>
    </source>
</evidence>
<dbReference type="Gene3D" id="3.90.75.20">
    <property type="match status" value="1"/>
</dbReference>
<protein>
    <recommendedName>
        <fullName evidence="1">HNH nuclease domain-containing protein</fullName>
    </recommendedName>
</protein>
<organism evidence="2">
    <name type="scientific">termite gut metagenome</name>
    <dbReference type="NCBI Taxonomy" id="433724"/>
    <lineage>
        <taxon>unclassified sequences</taxon>
        <taxon>metagenomes</taxon>
        <taxon>organismal metagenomes</taxon>
    </lineage>
</organism>
<dbReference type="InterPro" id="IPR003615">
    <property type="entry name" value="HNH_nuc"/>
</dbReference>
<dbReference type="SUPFAM" id="SSF54060">
    <property type="entry name" value="His-Me finger endonucleases"/>
    <property type="match status" value="1"/>
</dbReference>
<dbReference type="EMBL" id="SNRY01000131">
    <property type="protein sequence ID" value="KAA6346418.1"/>
    <property type="molecule type" value="Genomic_DNA"/>
</dbReference>
<proteinExistence type="predicted"/>
<accession>A0A5J4SKG1</accession>
<dbReference type="Pfam" id="PF13392">
    <property type="entry name" value="HNH_3"/>
    <property type="match status" value="1"/>
</dbReference>
<feature type="domain" description="HNH nuclease" evidence="1">
    <location>
        <begin position="175"/>
        <end position="218"/>
    </location>
</feature>
<dbReference type="InterPro" id="IPR044925">
    <property type="entry name" value="His-Me_finger_sf"/>
</dbReference>
<dbReference type="AlphaFoldDB" id="A0A5J4SKG1"/>
<gene>
    <name evidence="2" type="ORF">EZS27_006068</name>
</gene>
<sequence>MKRTWTEDDYRILYDRYPTAYIPDLAIQLGRSVKAVISKAKECRLRRSQDLLVWSPARLKALKEIYCEKTNAEIAAILGVSEGSVGGAAFKYKLRKSATFKWKHSSKGFFQKGHVPMNKGKEQAEFMCEASIERTKATRFRKGHTPCNHKPVGYERIDKYGYVEIKTAEPNFFEFKHRVIYRQHNGEIPDGHKIRFKDGNKLNLCIENLYMVSNAEHMGENTIHRYPVEVKKAIRKVGKFNKLIKKYEKG</sequence>
<reference evidence="2" key="1">
    <citation type="submission" date="2019-03" db="EMBL/GenBank/DDBJ databases">
        <title>Single cell metagenomics reveals metabolic interactions within the superorganism composed of flagellate Streblomastix strix and complex community of Bacteroidetes bacteria on its surface.</title>
        <authorList>
            <person name="Treitli S.C."/>
            <person name="Kolisko M."/>
            <person name="Husnik F."/>
            <person name="Keeling P."/>
            <person name="Hampl V."/>
        </authorList>
    </citation>
    <scope>NUCLEOTIDE SEQUENCE</scope>
    <source>
        <strain evidence="2">STM</strain>
    </source>
</reference>
<evidence type="ECO:0000259" key="1">
    <source>
        <dbReference type="Pfam" id="PF13392"/>
    </source>
</evidence>